<feature type="compositionally biased region" description="Polar residues" evidence="1">
    <location>
        <begin position="182"/>
        <end position="191"/>
    </location>
</feature>
<dbReference type="EMBL" id="CAXKWB010040731">
    <property type="protein sequence ID" value="CAL4155501.1"/>
    <property type="molecule type" value="Genomic_DNA"/>
</dbReference>
<evidence type="ECO:0000313" key="3">
    <source>
        <dbReference type="EMBL" id="CAL4155501.1"/>
    </source>
</evidence>
<comment type="caution">
    <text evidence="3">The sequence shown here is derived from an EMBL/GenBank/DDBJ whole genome shotgun (WGS) entry which is preliminary data.</text>
</comment>
<dbReference type="InterPro" id="IPR029071">
    <property type="entry name" value="Ubiquitin-like_domsf"/>
</dbReference>
<evidence type="ECO:0000313" key="4">
    <source>
        <dbReference type="Proteomes" id="UP001497623"/>
    </source>
</evidence>
<proteinExistence type="predicted"/>
<dbReference type="InterPro" id="IPR057887">
    <property type="entry name" value="IQUB_helical"/>
</dbReference>
<evidence type="ECO:0000259" key="2">
    <source>
        <dbReference type="PROSITE" id="PS50053"/>
    </source>
</evidence>
<feature type="non-terminal residue" evidence="3">
    <location>
        <position position="509"/>
    </location>
</feature>
<reference evidence="3 4" key="1">
    <citation type="submission" date="2024-05" db="EMBL/GenBank/DDBJ databases">
        <authorList>
            <person name="Wallberg A."/>
        </authorList>
    </citation>
    <scope>NUCLEOTIDE SEQUENCE [LARGE SCALE GENOMIC DNA]</scope>
</reference>
<dbReference type="GO" id="GO:0060271">
    <property type="term" value="P:cilium assembly"/>
    <property type="evidence" value="ECO:0007669"/>
    <property type="project" value="TreeGrafter"/>
</dbReference>
<feature type="compositionally biased region" description="Basic and acidic residues" evidence="1">
    <location>
        <begin position="262"/>
        <end position="273"/>
    </location>
</feature>
<evidence type="ECO:0000256" key="1">
    <source>
        <dbReference type="SAM" id="MobiDB-lite"/>
    </source>
</evidence>
<dbReference type="AlphaFoldDB" id="A0AAV2S582"/>
<feature type="compositionally biased region" description="Polar residues" evidence="1">
    <location>
        <begin position="274"/>
        <end position="287"/>
    </location>
</feature>
<protein>
    <recommendedName>
        <fullName evidence="2">Ubiquitin-like domain-containing protein</fullName>
    </recommendedName>
</protein>
<dbReference type="InterPro" id="IPR037695">
    <property type="entry name" value="IQUB"/>
</dbReference>
<dbReference type="GO" id="GO:0031514">
    <property type="term" value="C:motile cilium"/>
    <property type="evidence" value="ECO:0007669"/>
    <property type="project" value="TreeGrafter"/>
</dbReference>
<sequence length="509" mass="56500">MTDVRTKKPNFAYEKKFPQRGVGDAGGVATVKLLLSDSPEEVITRAWGLTVPLYKLRMALARDTQLPPTILQISYGGSVVNDNTTLQDLYVTANSTVQLMASSLQPLQYPLKLKAPVAGRITTPDVITVVVMKGSLVREVVVEVEWMTGSKPWLGGFQHKSSGLHYHNAATQTQHHPRPRGSQVSRGTQTSAWQPLGTQTSADAQSQTSFLHPLVIDPNATLITPREYIPADTYNIQKIVIVQCCVRRWLAQRRYLAQQSKAMEHSDAGKVQDDSLTQISRSDQATATHEPKKAGGGQMMSDLYNRLESWRRQQVIKINSEMTGNEKRKALVALLEKETELLRQLENHRALRSARRRGQAIENFLQEVSRAQVWGVGGFGGGVEVETPDTGPVRMLASLAQELMTESDVTSRTNQFNMLSHTIQVFKPSRGDPASMARMMEEVVTLSMRGVFLLSRGTPDQRLRGLRKRLHTLIINYLHQVQGRVSPVVRARCLRAAGAKPVLIAAKSS</sequence>
<feature type="domain" description="Ubiquitin-like" evidence="2">
    <location>
        <begin position="50"/>
        <end position="100"/>
    </location>
</feature>
<dbReference type="GO" id="GO:0030317">
    <property type="term" value="P:flagellated sperm motility"/>
    <property type="evidence" value="ECO:0007669"/>
    <property type="project" value="TreeGrafter"/>
</dbReference>
<feature type="region of interest" description="Disordered" evidence="1">
    <location>
        <begin position="170"/>
        <end position="191"/>
    </location>
</feature>
<dbReference type="SUPFAM" id="SSF54236">
    <property type="entry name" value="Ubiquitin-like"/>
    <property type="match status" value="1"/>
</dbReference>
<organism evidence="3 4">
    <name type="scientific">Meganyctiphanes norvegica</name>
    <name type="common">Northern krill</name>
    <name type="synonym">Thysanopoda norvegica</name>
    <dbReference type="NCBI Taxonomy" id="48144"/>
    <lineage>
        <taxon>Eukaryota</taxon>
        <taxon>Metazoa</taxon>
        <taxon>Ecdysozoa</taxon>
        <taxon>Arthropoda</taxon>
        <taxon>Crustacea</taxon>
        <taxon>Multicrustacea</taxon>
        <taxon>Malacostraca</taxon>
        <taxon>Eumalacostraca</taxon>
        <taxon>Eucarida</taxon>
        <taxon>Euphausiacea</taxon>
        <taxon>Euphausiidae</taxon>
        <taxon>Meganyctiphanes</taxon>
    </lineage>
</organism>
<gene>
    <name evidence="3" type="ORF">MNOR_LOCUS31519</name>
</gene>
<dbReference type="PANTHER" id="PTHR21074:SF0">
    <property type="entry name" value="IQ AND UBIQUITIN-LIKE DOMAIN-CONTAINING PROTEIN"/>
    <property type="match status" value="1"/>
</dbReference>
<dbReference type="PANTHER" id="PTHR21074">
    <property type="entry name" value="IQ AND UBIQUITIN-LIKE DOMAIN-CONTAINING PROTEIN"/>
    <property type="match status" value="1"/>
</dbReference>
<dbReference type="Proteomes" id="UP001497623">
    <property type="component" value="Unassembled WGS sequence"/>
</dbReference>
<dbReference type="Pfam" id="PF25805">
    <property type="entry name" value="IQUB"/>
    <property type="match status" value="1"/>
</dbReference>
<dbReference type="PROSITE" id="PS50053">
    <property type="entry name" value="UBIQUITIN_2"/>
    <property type="match status" value="1"/>
</dbReference>
<keyword evidence="4" id="KW-1185">Reference proteome</keyword>
<dbReference type="GO" id="GO:0001669">
    <property type="term" value="C:acrosomal vesicle"/>
    <property type="evidence" value="ECO:0007669"/>
    <property type="project" value="TreeGrafter"/>
</dbReference>
<dbReference type="InterPro" id="IPR000626">
    <property type="entry name" value="Ubiquitin-like_dom"/>
</dbReference>
<accession>A0AAV2S582</accession>
<feature type="region of interest" description="Disordered" evidence="1">
    <location>
        <begin position="261"/>
        <end position="299"/>
    </location>
</feature>
<name>A0AAV2S582_MEGNR</name>